<dbReference type="SUPFAM" id="SSF50494">
    <property type="entry name" value="Trypsin-like serine proteases"/>
    <property type="match status" value="1"/>
</dbReference>
<dbReference type="GO" id="GO:0004252">
    <property type="term" value="F:serine-type endopeptidase activity"/>
    <property type="evidence" value="ECO:0007669"/>
    <property type="project" value="InterPro"/>
</dbReference>
<organism evidence="10">
    <name type="scientific">Abronia graminea</name>
    <name type="common">Terrestrial arboreal alligator lizard</name>
    <name type="synonym">Gerrhonotus gramineus</name>
    <dbReference type="NCBI Taxonomy" id="278977"/>
    <lineage>
        <taxon>Eukaryota</taxon>
        <taxon>Metazoa</taxon>
        <taxon>Chordata</taxon>
        <taxon>Craniata</taxon>
        <taxon>Vertebrata</taxon>
        <taxon>Euteleostomi</taxon>
        <taxon>Lepidosauria</taxon>
        <taxon>Squamata</taxon>
        <taxon>Bifurcata</taxon>
        <taxon>Unidentata</taxon>
        <taxon>Episquamata</taxon>
        <taxon>Toxicofera</taxon>
        <taxon>Anguimorpha</taxon>
        <taxon>Neoanguimorpha</taxon>
        <taxon>Anguioidea</taxon>
        <taxon>Anguidae</taxon>
        <taxon>Abronia</taxon>
    </lineage>
</organism>
<evidence type="ECO:0000256" key="3">
    <source>
        <dbReference type="ARBA" id="ARBA00022670"/>
    </source>
</evidence>
<evidence type="ECO:0000256" key="8">
    <source>
        <dbReference type="SAM" id="SignalP"/>
    </source>
</evidence>
<evidence type="ECO:0000259" key="9">
    <source>
        <dbReference type="PROSITE" id="PS50240"/>
    </source>
</evidence>
<evidence type="ECO:0000256" key="7">
    <source>
        <dbReference type="RuleBase" id="RU363034"/>
    </source>
</evidence>
<sequence>MEPSKLLAFFLLLLPSFVSAHQKRILGGEECSESEHPWLVLLYNSEGPICSGILIDYNWVLSAAHCYRSGKIEIKLGIHNRNVLRGDEQSRVSVATLCYPDTASTTRNSCPSDDDDIMMIKLNTPVKPNKHIAPLLLPSASVFVGAKCRVMGWGTITAPTLTYPAVPHCADVNIHEKRLCVKAYPAWKMTDHILCAGFLNGCKGSCWGDSGGPLICDGQLQGIVTHGEPPGLGIYTKVDSYLNWVLGFY</sequence>
<keyword evidence="3 7" id="KW-0645">Protease</keyword>
<dbReference type="Pfam" id="PF00089">
    <property type="entry name" value="Trypsin"/>
    <property type="match status" value="1"/>
</dbReference>
<keyword evidence="6" id="KW-1015">Disulfide bond</keyword>
<evidence type="ECO:0000256" key="6">
    <source>
        <dbReference type="ARBA" id="ARBA00023157"/>
    </source>
</evidence>
<name>K4I0N7_ABRGR</name>
<dbReference type="InterPro" id="IPR001314">
    <property type="entry name" value="Peptidase_S1A"/>
</dbReference>
<dbReference type="PANTHER" id="PTHR24271">
    <property type="entry name" value="KALLIKREIN-RELATED"/>
    <property type="match status" value="1"/>
</dbReference>
<dbReference type="InterPro" id="IPR009003">
    <property type="entry name" value="Peptidase_S1_PA"/>
</dbReference>
<evidence type="ECO:0000256" key="2">
    <source>
        <dbReference type="ARBA" id="ARBA00022656"/>
    </source>
</evidence>
<dbReference type="PANTHER" id="PTHR24271:SF47">
    <property type="entry name" value="KALLIKREIN-1"/>
    <property type="match status" value="1"/>
</dbReference>
<dbReference type="InterPro" id="IPR033116">
    <property type="entry name" value="TRYPSIN_SER"/>
</dbReference>
<protein>
    <submittedName>
        <fullName evidence="10">Kallikrein-Abr-3</fullName>
    </submittedName>
</protein>
<reference evidence="10" key="1">
    <citation type="journal article" date="2012" name="J. Mol. Evol.">
        <title>Structural and molecular diversification of the Anguimorpha lizard mandibular venom gland system in the arboreal species Abronia graminea.</title>
        <authorList>
            <person name="Koludarov I."/>
            <person name="Sunagar K."/>
            <person name="Undheim E.A."/>
            <person name="Jackson T.N."/>
            <person name="Ruder T."/>
            <person name="Whitehead D."/>
            <person name="Saucedo A.C."/>
            <person name="Mora G.R."/>
            <person name="Alagon A.C."/>
            <person name="King G."/>
            <person name="Antunes A."/>
            <person name="Fry B.G."/>
        </authorList>
    </citation>
    <scope>NUCLEOTIDE SEQUENCE</scope>
</reference>
<keyword evidence="4 7" id="KW-0378">Hydrolase</keyword>
<dbReference type="GO" id="GO:0030141">
    <property type="term" value="C:secretory granule"/>
    <property type="evidence" value="ECO:0007669"/>
    <property type="project" value="TreeGrafter"/>
</dbReference>
<dbReference type="GO" id="GO:0090729">
    <property type="term" value="F:toxin activity"/>
    <property type="evidence" value="ECO:0007669"/>
    <property type="project" value="UniProtKB-KW"/>
</dbReference>
<dbReference type="CDD" id="cd00190">
    <property type="entry name" value="Tryp_SPc"/>
    <property type="match status" value="1"/>
</dbReference>
<comment type="similarity">
    <text evidence="1">Belongs to the peptidase S1 family. Snake venom subfamily.</text>
</comment>
<dbReference type="EMBL" id="JX459934">
    <property type="protein sequence ID" value="AFU63208.1"/>
    <property type="molecule type" value="mRNA"/>
</dbReference>
<dbReference type="PRINTS" id="PR00722">
    <property type="entry name" value="CHYMOTRYPSIN"/>
</dbReference>
<dbReference type="InterPro" id="IPR001254">
    <property type="entry name" value="Trypsin_dom"/>
</dbReference>
<evidence type="ECO:0000256" key="4">
    <source>
        <dbReference type="ARBA" id="ARBA00022801"/>
    </source>
</evidence>
<evidence type="ECO:0000256" key="1">
    <source>
        <dbReference type="ARBA" id="ARBA00009228"/>
    </source>
</evidence>
<keyword evidence="5 7" id="KW-0720">Serine protease</keyword>
<dbReference type="PROSITE" id="PS50240">
    <property type="entry name" value="TRYPSIN_DOM"/>
    <property type="match status" value="1"/>
</dbReference>
<dbReference type="Gene3D" id="2.40.10.10">
    <property type="entry name" value="Trypsin-like serine proteases"/>
    <property type="match status" value="2"/>
</dbReference>
<evidence type="ECO:0000256" key="5">
    <source>
        <dbReference type="ARBA" id="ARBA00022825"/>
    </source>
</evidence>
<dbReference type="InterPro" id="IPR043504">
    <property type="entry name" value="Peptidase_S1_PA_chymotrypsin"/>
</dbReference>
<feature type="chain" id="PRO_5003877435" evidence="8">
    <location>
        <begin position="21"/>
        <end position="249"/>
    </location>
</feature>
<proteinExistence type="evidence at transcript level"/>
<accession>K4I0N7</accession>
<feature type="domain" description="Peptidase S1" evidence="9">
    <location>
        <begin position="25"/>
        <end position="249"/>
    </location>
</feature>
<dbReference type="PROSITE" id="PS00134">
    <property type="entry name" value="TRYPSIN_HIS"/>
    <property type="match status" value="1"/>
</dbReference>
<dbReference type="SMART" id="SM00020">
    <property type="entry name" value="Tryp_SPc"/>
    <property type="match status" value="1"/>
</dbReference>
<dbReference type="FunFam" id="2.40.10.10:FF:000010">
    <property type="entry name" value="Kallikrein related peptidase 11"/>
    <property type="match status" value="1"/>
</dbReference>
<dbReference type="GO" id="GO:0006508">
    <property type="term" value="P:proteolysis"/>
    <property type="evidence" value="ECO:0007669"/>
    <property type="project" value="UniProtKB-KW"/>
</dbReference>
<feature type="signal peptide" evidence="8">
    <location>
        <begin position="1"/>
        <end position="20"/>
    </location>
</feature>
<dbReference type="AlphaFoldDB" id="K4I0N7"/>
<evidence type="ECO:0000313" key="10">
    <source>
        <dbReference type="EMBL" id="AFU63208.1"/>
    </source>
</evidence>
<keyword evidence="2" id="KW-0800">Toxin</keyword>
<dbReference type="GO" id="GO:0005576">
    <property type="term" value="C:extracellular region"/>
    <property type="evidence" value="ECO:0007669"/>
    <property type="project" value="UniProtKB-ARBA"/>
</dbReference>
<dbReference type="PROSITE" id="PS00135">
    <property type="entry name" value="TRYPSIN_SER"/>
    <property type="match status" value="1"/>
</dbReference>
<dbReference type="InterPro" id="IPR018114">
    <property type="entry name" value="TRYPSIN_HIS"/>
</dbReference>
<keyword evidence="8" id="KW-0732">Signal</keyword>